<sequence>MIGAVQILALGYKQAELPKEIVHQINLLRSSDAVRLLDVYAISKAMNRTMTEHPIEEIEDWDGELIRGLLRSAGASRVLSTYTTDSTGFLVQGTAIPDLKVSVPEGTNAIILLIEHLWAGSLESALREGSVFPLAGGWVGRDVLQVAGLTMNEPAD</sequence>
<dbReference type="EMBL" id="CP157974">
    <property type="protein sequence ID" value="XBT81716.1"/>
    <property type="molecule type" value="Genomic_DNA"/>
</dbReference>
<proteinExistence type="predicted"/>
<organism evidence="1">
    <name type="scientific">Micromonospora sp. HUAS YX12</name>
    <dbReference type="NCBI Taxonomy" id="3156396"/>
    <lineage>
        <taxon>Bacteria</taxon>
        <taxon>Bacillati</taxon>
        <taxon>Actinomycetota</taxon>
        <taxon>Actinomycetes</taxon>
        <taxon>Micromonosporales</taxon>
        <taxon>Micromonosporaceae</taxon>
        <taxon>Micromonospora</taxon>
    </lineage>
</organism>
<accession>A0AAU7QZP6</accession>
<evidence type="ECO:0000313" key="1">
    <source>
        <dbReference type="EMBL" id="XBT81716.1"/>
    </source>
</evidence>
<gene>
    <name evidence="1" type="ORF">ABIH81_29495</name>
</gene>
<dbReference type="RefSeq" id="WP_349878138.1">
    <property type="nucleotide sequence ID" value="NZ_CP157974.1"/>
</dbReference>
<dbReference type="AlphaFoldDB" id="A0AAU7QZP6"/>
<protein>
    <submittedName>
        <fullName evidence="1">Uncharacterized protein</fullName>
    </submittedName>
</protein>
<reference evidence="1" key="1">
    <citation type="submission" date="2024-06" db="EMBL/GenBank/DDBJ databases">
        <title>Micromonospora sp. strain HUAS YX12 genome sequences.</title>
        <authorList>
            <person name="Mo P."/>
        </authorList>
    </citation>
    <scope>NUCLEOTIDE SEQUENCE</scope>
    <source>
        <strain evidence="1">HUAS YX12</strain>
    </source>
</reference>
<name>A0AAU7QZP6_9ACTN</name>